<evidence type="ECO:0000256" key="3">
    <source>
        <dbReference type="ARBA" id="ARBA00022618"/>
    </source>
</evidence>
<evidence type="ECO:0000313" key="9">
    <source>
        <dbReference type="EMBL" id="TSL61114.1"/>
    </source>
</evidence>
<dbReference type="SMART" id="SM01337">
    <property type="entry name" value="APC10"/>
    <property type="match status" value="1"/>
</dbReference>
<accession>A0A556U028</accession>
<sequence>MAAATKTPPGTDPKQLERTGTVREIGSQAVWSLSSCKPGFGVDQLRDDNLETYWQSDGSQPHLVNIQFRRKTTVKMLCIYADYKSDESYTPSKISVRVGNNFHNLLEIRIAVLANHQNGRDTHMRQIKVYTPVEESSIGKFPRCTTVDFMMFRTISSVSVSTNESNKASKSNSSLDYEGSAEFESTTSTITFTTISLNPSIIHETHSDHYDKDTDSEHLEGNTTGYTTTMGSTMTTESTTGKTTAGSTINLDSNAENNSTTISPVPNGCPGETPEKTLSSEQRRVSEGNSSGSDLSLNLPVKKVEFNLDLELIGGDAEAAKEAPDEPVDNNNENNNNDSNAGSDSAELFTEINLDDMQ</sequence>
<dbReference type="GO" id="GO:0070979">
    <property type="term" value="P:protein K11-linked ubiquitination"/>
    <property type="evidence" value="ECO:0007669"/>
    <property type="project" value="TreeGrafter"/>
</dbReference>
<evidence type="ECO:0000256" key="5">
    <source>
        <dbReference type="ARBA" id="ARBA00022786"/>
    </source>
</evidence>
<gene>
    <name evidence="9" type="ORF">Baya_6385</name>
</gene>
<dbReference type="Gene3D" id="2.60.120.260">
    <property type="entry name" value="Galactose-binding domain-like"/>
    <property type="match status" value="2"/>
</dbReference>
<reference evidence="9 10" key="1">
    <citation type="journal article" date="2019" name="Genome Biol. Evol.">
        <title>Whole-Genome Sequencing of the Giant Devil Catfish, Bagarius yarrelli.</title>
        <authorList>
            <person name="Jiang W."/>
            <person name="Lv Y."/>
            <person name="Cheng L."/>
            <person name="Yang K."/>
            <person name="Chao B."/>
            <person name="Wang X."/>
            <person name="Li Y."/>
            <person name="Pan X."/>
            <person name="You X."/>
            <person name="Zhang Y."/>
            <person name="Yang J."/>
            <person name="Li J."/>
            <person name="Zhang X."/>
            <person name="Liu S."/>
            <person name="Sun C."/>
            <person name="Yang J."/>
            <person name="Shi Q."/>
        </authorList>
    </citation>
    <scope>NUCLEOTIDE SEQUENCE [LARGE SCALE GENOMIC DNA]</scope>
    <source>
        <strain evidence="9">JWS20170419001</strain>
        <tissue evidence="9">Muscle</tissue>
    </source>
</reference>
<dbReference type="EMBL" id="VCAZ01000034">
    <property type="protein sequence ID" value="TSL61114.1"/>
    <property type="molecule type" value="Genomic_DNA"/>
</dbReference>
<evidence type="ECO:0000256" key="1">
    <source>
        <dbReference type="ARBA" id="ARBA00006762"/>
    </source>
</evidence>
<feature type="compositionally biased region" description="Low complexity" evidence="7">
    <location>
        <begin position="329"/>
        <end position="347"/>
    </location>
</feature>
<dbReference type="GO" id="GO:0051301">
    <property type="term" value="P:cell division"/>
    <property type="evidence" value="ECO:0007669"/>
    <property type="project" value="UniProtKB-KW"/>
</dbReference>
<dbReference type="Pfam" id="PF03256">
    <property type="entry name" value="ANAPC10"/>
    <property type="match status" value="1"/>
</dbReference>
<dbReference type="SUPFAM" id="SSF49785">
    <property type="entry name" value="Galactose-binding domain-like"/>
    <property type="match status" value="1"/>
</dbReference>
<feature type="domain" description="DOC" evidence="8">
    <location>
        <begin position="1"/>
        <end position="156"/>
    </location>
</feature>
<dbReference type="PROSITE" id="PS51284">
    <property type="entry name" value="DOC"/>
    <property type="match status" value="1"/>
</dbReference>
<dbReference type="InterPro" id="IPR008979">
    <property type="entry name" value="Galactose-bd-like_sf"/>
</dbReference>
<proteinExistence type="inferred from homology"/>
<feature type="compositionally biased region" description="Polar residues" evidence="7">
    <location>
        <begin position="249"/>
        <end position="264"/>
    </location>
</feature>
<keyword evidence="5" id="KW-0833">Ubl conjugation pathway</keyword>
<keyword evidence="6" id="KW-0131">Cell cycle</keyword>
<name>A0A556U028_BAGYA</name>
<dbReference type="OrthoDB" id="24948at2759"/>
<keyword evidence="10" id="KW-1185">Reference proteome</keyword>
<keyword evidence="3" id="KW-0132">Cell division</keyword>
<keyword evidence="4" id="KW-0498">Mitosis</keyword>
<comment type="similarity">
    <text evidence="1">Belongs to the APC10 family.</text>
</comment>
<evidence type="ECO:0000256" key="7">
    <source>
        <dbReference type="SAM" id="MobiDB-lite"/>
    </source>
</evidence>
<dbReference type="PANTHER" id="PTHR12936:SF0">
    <property type="entry name" value="ANAPHASE-PROMOTING COMPLEX SUBUNIT 10"/>
    <property type="match status" value="1"/>
</dbReference>
<comment type="caution">
    <text evidence="9">The sequence shown here is derived from an EMBL/GenBank/DDBJ whole genome shotgun (WGS) entry which is preliminary data.</text>
</comment>
<evidence type="ECO:0000256" key="6">
    <source>
        <dbReference type="ARBA" id="ARBA00023306"/>
    </source>
</evidence>
<feature type="compositionally biased region" description="Basic and acidic residues" evidence="7">
    <location>
        <begin position="206"/>
        <end position="220"/>
    </location>
</feature>
<evidence type="ECO:0000256" key="2">
    <source>
        <dbReference type="ARBA" id="ARBA00013927"/>
    </source>
</evidence>
<dbReference type="PANTHER" id="PTHR12936">
    <property type="entry name" value="ANAPHASE-PROMOTING COMPLEX 10"/>
    <property type="match status" value="1"/>
</dbReference>
<dbReference type="AlphaFoldDB" id="A0A556U028"/>
<feature type="region of interest" description="Disordered" evidence="7">
    <location>
        <begin position="317"/>
        <end position="358"/>
    </location>
</feature>
<organism evidence="9 10">
    <name type="scientific">Bagarius yarrelli</name>
    <name type="common">Goonch</name>
    <name type="synonym">Bagrus yarrelli</name>
    <dbReference type="NCBI Taxonomy" id="175774"/>
    <lineage>
        <taxon>Eukaryota</taxon>
        <taxon>Metazoa</taxon>
        <taxon>Chordata</taxon>
        <taxon>Craniata</taxon>
        <taxon>Vertebrata</taxon>
        <taxon>Euteleostomi</taxon>
        <taxon>Actinopterygii</taxon>
        <taxon>Neopterygii</taxon>
        <taxon>Teleostei</taxon>
        <taxon>Ostariophysi</taxon>
        <taxon>Siluriformes</taxon>
        <taxon>Sisoridae</taxon>
        <taxon>Sisorinae</taxon>
        <taxon>Bagarius</taxon>
    </lineage>
</organism>
<evidence type="ECO:0000259" key="8">
    <source>
        <dbReference type="PROSITE" id="PS51284"/>
    </source>
</evidence>
<evidence type="ECO:0000313" key="10">
    <source>
        <dbReference type="Proteomes" id="UP000319801"/>
    </source>
</evidence>
<dbReference type="GO" id="GO:0031145">
    <property type="term" value="P:anaphase-promoting complex-dependent catabolic process"/>
    <property type="evidence" value="ECO:0007669"/>
    <property type="project" value="InterPro"/>
</dbReference>
<dbReference type="CDD" id="cd08366">
    <property type="entry name" value="APC10"/>
    <property type="match status" value="1"/>
</dbReference>
<dbReference type="InterPro" id="IPR004939">
    <property type="entry name" value="APC_su10/DOC_dom"/>
</dbReference>
<dbReference type="Proteomes" id="UP000319801">
    <property type="component" value="Unassembled WGS sequence"/>
</dbReference>
<dbReference type="GO" id="GO:0005680">
    <property type="term" value="C:anaphase-promoting complex"/>
    <property type="evidence" value="ECO:0007669"/>
    <property type="project" value="InterPro"/>
</dbReference>
<feature type="region of interest" description="Disordered" evidence="7">
    <location>
        <begin position="206"/>
        <end position="296"/>
    </location>
</feature>
<dbReference type="InterPro" id="IPR016901">
    <property type="entry name" value="APC10/Doc1"/>
</dbReference>
<evidence type="ECO:0000256" key="4">
    <source>
        <dbReference type="ARBA" id="ARBA00022776"/>
    </source>
</evidence>
<feature type="compositionally biased region" description="Low complexity" evidence="7">
    <location>
        <begin position="221"/>
        <end position="248"/>
    </location>
</feature>
<feature type="compositionally biased region" description="Low complexity" evidence="7">
    <location>
        <begin position="287"/>
        <end position="296"/>
    </location>
</feature>
<protein>
    <recommendedName>
        <fullName evidence="2">Anaphase-promoting complex subunit 10</fullName>
    </recommendedName>
</protein>